<comment type="subcellular location">
    <subcellularLocation>
        <location evidence="1">Membrane</location>
        <topology evidence="1">Multi-pass membrane protein</topology>
    </subcellularLocation>
</comment>
<dbReference type="AlphaFoldDB" id="A0A7C4V6B5"/>
<comment type="caution">
    <text evidence="6">The sequence shown here is derived from an EMBL/GenBank/DDBJ whole genome shotgun (WGS) entry which is preliminary data.</text>
</comment>
<dbReference type="GO" id="GO:0016020">
    <property type="term" value="C:membrane"/>
    <property type="evidence" value="ECO:0007669"/>
    <property type="project" value="UniProtKB-SubCell"/>
</dbReference>
<evidence type="ECO:0000256" key="1">
    <source>
        <dbReference type="ARBA" id="ARBA00004141"/>
    </source>
</evidence>
<feature type="transmembrane region" description="Helical" evidence="5">
    <location>
        <begin position="56"/>
        <end position="72"/>
    </location>
</feature>
<keyword evidence="4 5" id="KW-0472">Membrane</keyword>
<dbReference type="PANTHER" id="PTHR30249">
    <property type="entry name" value="PUTATIVE SEROTONIN TRANSPORTER"/>
    <property type="match status" value="1"/>
</dbReference>
<feature type="transmembrane region" description="Helical" evidence="5">
    <location>
        <begin position="140"/>
        <end position="160"/>
    </location>
</feature>
<feature type="transmembrane region" description="Helical" evidence="5">
    <location>
        <begin position="84"/>
        <end position="104"/>
    </location>
</feature>
<organism evidence="6">
    <name type="scientific">Oceanithermus profundus</name>
    <dbReference type="NCBI Taxonomy" id="187137"/>
    <lineage>
        <taxon>Bacteria</taxon>
        <taxon>Thermotogati</taxon>
        <taxon>Deinococcota</taxon>
        <taxon>Deinococci</taxon>
        <taxon>Thermales</taxon>
        <taxon>Thermaceae</taxon>
        <taxon>Oceanithermus</taxon>
    </lineage>
</organism>
<protein>
    <submittedName>
        <fullName evidence="6">LrgB family protein</fullName>
    </submittedName>
</protein>
<name>A0A7C4V6B5_9DEIN</name>
<evidence type="ECO:0000313" key="6">
    <source>
        <dbReference type="EMBL" id="HGY09927.1"/>
    </source>
</evidence>
<evidence type="ECO:0000256" key="2">
    <source>
        <dbReference type="ARBA" id="ARBA00022692"/>
    </source>
</evidence>
<gene>
    <name evidence="6" type="ORF">ENK37_07740</name>
</gene>
<dbReference type="EMBL" id="DRPZ01000199">
    <property type="protein sequence ID" value="HGY09927.1"/>
    <property type="molecule type" value="Genomic_DNA"/>
</dbReference>
<keyword evidence="2 5" id="KW-0812">Transmembrane</keyword>
<proteinExistence type="predicted"/>
<dbReference type="Pfam" id="PF04172">
    <property type="entry name" value="LrgB"/>
    <property type="match status" value="1"/>
</dbReference>
<accession>A0A7C4V6B5</accession>
<sequence length="222" mass="22848">MALVATVVVFLLAERLYRRFPHPLANPVGLAVAALVLALKFGGFSLERYQLETRPLVWMLKPAVVALGWVAWRERGRLGGRWLPFLGGLLAGTTTSLLLTPLLARALGAGPELQKALALKSITSAVAVDLAPRLGVSAELAVPLIILAGILGAALGPAALDRIGARDPVVRGTALGTASHGIGTARAAEEGPLALATSGLAMAAAGLLTALLAPLVFWLLGL</sequence>
<evidence type="ECO:0000256" key="5">
    <source>
        <dbReference type="SAM" id="Phobius"/>
    </source>
</evidence>
<keyword evidence="3 5" id="KW-1133">Transmembrane helix</keyword>
<dbReference type="Proteomes" id="UP000885759">
    <property type="component" value="Unassembled WGS sequence"/>
</dbReference>
<dbReference type="InterPro" id="IPR007300">
    <property type="entry name" value="CidB/LrgB"/>
</dbReference>
<dbReference type="PANTHER" id="PTHR30249:SF0">
    <property type="entry name" value="PLASTIDAL GLYCOLATE_GLYCERATE TRANSLOCATOR 1, CHLOROPLASTIC"/>
    <property type="match status" value="1"/>
</dbReference>
<feature type="transmembrane region" description="Helical" evidence="5">
    <location>
        <begin position="28"/>
        <end position="44"/>
    </location>
</feature>
<evidence type="ECO:0000256" key="3">
    <source>
        <dbReference type="ARBA" id="ARBA00022989"/>
    </source>
</evidence>
<reference evidence="6" key="1">
    <citation type="journal article" date="2020" name="mSystems">
        <title>Genome- and Community-Level Interaction Insights into Carbon Utilization and Element Cycling Functions of Hydrothermarchaeota in Hydrothermal Sediment.</title>
        <authorList>
            <person name="Zhou Z."/>
            <person name="Liu Y."/>
            <person name="Xu W."/>
            <person name="Pan J."/>
            <person name="Luo Z.H."/>
            <person name="Li M."/>
        </authorList>
    </citation>
    <scope>NUCLEOTIDE SEQUENCE [LARGE SCALE GENOMIC DNA]</scope>
    <source>
        <strain evidence="6">HyVt-570</strain>
    </source>
</reference>
<feature type="transmembrane region" description="Helical" evidence="5">
    <location>
        <begin position="193"/>
        <end position="220"/>
    </location>
</feature>
<evidence type="ECO:0000256" key="4">
    <source>
        <dbReference type="ARBA" id="ARBA00023136"/>
    </source>
</evidence>